<dbReference type="GO" id="GO:0015562">
    <property type="term" value="F:efflux transmembrane transporter activity"/>
    <property type="evidence" value="ECO:0007669"/>
    <property type="project" value="InterPro"/>
</dbReference>
<organism evidence="2">
    <name type="scientific">Eiseniibacteriota bacterium</name>
    <dbReference type="NCBI Taxonomy" id="2212470"/>
    <lineage>
        <taxon>Bacteria</taxon>
        <taxon>Candidatus Eiseniibacteriota</taxon>
    </lineage>
</organism>
<dbReference type="InterPro" id="IPR003423">
    <property type="entry name" value="OMP_efflux"/>
</dbReference>
<dbReference type="Pfam" id="PF02321">
    <property type="entry name" value="OEP"/>
    <property type="match status" value="1"/>
</dbReference>
<dbReference type="PANTHER" id="PTHR30203">
    <property type="entry name" value="OUTER MEMBRANE CATION EFFLUX PROTEIN"/>
    <property type="match status" value="1"/>
</dbReference>
<dbReference type="InterPro" id="IPR010131">
    <property type="entry name" value="MdtP/NodT-like"/>
</dbReference>
<comment type="caution">
    <text evidence="2">The sequence shown here is derived from an EMBL/GenBank/DDBJ whole genome shotgun (WGS) entry which is preliminary data.</text>
</comment>
<gene>
    <name evidence="2" type="ORF">ENO08_01870</name>
</gene>
<dbReference type="PANTHER" id="PTHR30203:SF24">
    <property type="entry name" value="BLR4935 PROTEIN"/>
    <property type="match status" value="1"/>
</dbReference>
<evidence type="ECO:0000313" key="2">
    <source>
        <dbReference type="EMBL" id="HER43189.1"/>
    </source>
</evidence>
<name>A0A7V2F374_UNCEI</name>
<sequence>MHSPNRPRRRITAAARRAAFPTPRSAIPFIESVETRLGPQRNILQLVQPVPFPGKLSMRTEIAGYDARIAEERLAAARLRVVKEVKISYHSIAAIDRILRILEEEDRLLERWESLIGTRLETGGAYQQDLLRVQIERIRLEERSLRYDQRRESIAFGLNARLDIEPGAPVVIEPPDTMSTIDESPERLEEMALDRPDLRAARHRIEQRIHSLSLVRRGYFPDFMVGMTYIDIGEFPFDVPDSGRDAWNVMIGVRLPLWFGKIRAESRAEQSSIRYLERSRDAEERRVEAEIEDIYNQYRIALGLVTLYRESLVPRAEQSLRASEAGYMTGEIDFLSLLDSERMLLELRISLAERISDVEMRIAELEAAAGHDPAGME</sequence>
<dbReference type="Proteomes" id="UP000886069">
    <property type="component" value="Unassembled WGS sequence"/>
</dbReference>
<protein>
    <submittedName>
        <fullName evidence="2">TolC family protein</fullName>
    </submittedName>
</protein>
<proteinExistence type="inferred from homology"/>
<accession>A0A7V2F374</accession>
<dbReference type="AlphaFoldDB" id="A0A7V2F374"/>
<reference evidence="2" key="1">
    <citation type="journal article" date="2020" name="mSystems">
        <title>Genome- and Community-Level Interaction Insights into Carbon Utilization and Element Cycling Functions of Hydrothermarchaeota in Hydrothermal Sediment.</title>
        <authorList>
            <person name="Zhou Z."/>
            <person name="Liu Y."/>
            <person name="Xu W."/>
            <person name="Pan J."/>
            <person name="Luo Z.H."/>
            <person name="Li M."/>
        </authorList>
    </citation>
    <scope>NUCLEOTIDE SEQUENCE [LARGE SCALE GENOMIC DNA]</scope>
    <source>
        <strain evidence="2">SpSt-1233</strain>
    </source>
</reference>
<dbReference type="EMBL" id="DSEC01000134">
    <property type="protein sequence ID" value="HER43189.1"/>
    <property type="molecule type" value="Genomic_DNA"/>
</dbReference>
<dbReference type="SUPFAM" id="SSF56954">
    <property type="entry name" value="Outer membrane efflux proteins (OEP)"/>
    <property type="match status" value="1"/>
</dbReference>
<comment type="similarity">
    <text evidence="1">Belongs to the outer membrane factor (OMF) (TC 1.B.17) family.</text>
</comment>
<dbReference type="Gene3D" id="1.20.1600.10">
    <property type="entry name" value="Outer membrane efflux proteins (OEP)"/>
    <property type="match status" value="1"/>
</dbReference>
<evidence type="ECO:0000256" key="1">
    <source>
        <dbReference type="ARBA" id="ARBA00007613"/>
    </source>
</evidence>